<evidence type="ECO:0000313" key="1">
    <source>
        <dbReference type="EMBL" id="OCT65823.1"/>
    </source>
</evidence>
<sequence>MAFVVQCHHPYMMTYLISTPVWLLTGQHSRNNINANETYLAGSYLRKLSEYRLKICSLSNLRMFFKSTKSPDPPSPCRNRKRKTKIVLPEYSLSCKSQKACSMTV</sequence>
<evidence type="ECO:0000313" key="2">
    <source>
        <dbReference type="Proteomes" id="UP000694892"/>
    </source>
</evidence>
<organism evidence="1 2">
    <name type="scientific">Xenopus laevis</name>
    <name type="common">African clawed frog</name>
    <dbReference type="NCBI Taxonomy" id="8355"/>
    <lineage>
        <taxon>Eukaryota</taxon>
        <taxon>Metazoa</taxon>
        <taxon>Chordata</taxon>
        <taxon>Craniata</taxon>
        <taxon>Vertebrata</taxon>
        <taxon>Euteleostomi</taxon>
        <taxon>Amphibia</taxon>
        <taxon>Batrachia</taxon>
        <taxon>Anura</taxon>
        <taxon>Pipoidea</taxon>
        <taxon>Pipidae</taxon>
        <taxon>Xenopodinae</taxon>
        <taxon>Xenopus</taxon>
        <taxon>Xenopus</taxon>
    </lineage>
</organism>
<dbReference type="EMBL" id="CM004481">
    <property type="protein sequence ID" value="OCT65823.1"/>
    <property type="molecule type" value="Genomic_DNA"/>
</dbReference>
<accession>A0A974H5P4</accession>
<name>A0A974H5P4_XENLA</name>
<proteinExistence type="predicted"/>
<dbReference type="AlphaFoldDB" id="A0A974H5P4"/>
<gene>
    <name evidence="1" type="ORF">XELAEV_18042073mg</name>
</gene>
<dbReference type="Proteomes" id="UP000694892">
    <property type="component" value="Chromosome 8S"/>
</dbReference>
<protein>
    <submittedName>
        <fullName evidence="1">Uncharacterized protein</fullName>
    </submittedName>
</protein>
<reference evidence="2" key="1">
    <citation type="journal article" date="2016" name="Nature">
        <title>Genome evolution in the allotetraploid frog Xenopus laevis.</title>
        <authorList>
            <person name="Session A.M."/>
            <person name="Uno Y."/>
            <person name="Kwon T."/>
            <person name="Chapman J.A."/>
            <person name="Toyoda A."/>
            <person name="Takahashi S."/>
            <person name="Fukui A."/>
            <person name="Hikosaka A."/>
            <person name="Suzuki A."/>
            <person name="Kondo M."/>
            <person name="van Heeringen S.J."/>
            <person name="Quigley I."/>
            <person name="Heinz S."/>
            <person name="Ogino H."/>
            <person name="Ochi H."/>
            <person name="Hellsten U."/>
            <person name="Lyons J.B."/>
            <person name="Simakov O."/>
            <person name="Putnam N."/>
            <person name="Stites J."/>
            <person name="Kuroki Y."/>
            <person name="Tanaka T."/>
            <person name="Michiue T."/>
            <person name="Watanabe M."/>
            <person name="Bogdanovic O."/>
            <person name="Lister R."/>
            <person name="Georgiou G."/>
            <person name="Paranjpe S.S."/>
            <person name="van Kruijsbergen I."/>
            <person name="Shu S."/>
            <person name="Carlson J."/>
            <person name="Kinoshita T."/>
            <person name="Ohta Y."/>
            <person name="Mawaribuchi S."/>
            <person name="Jenkins J."/>
            <person name="Grimwood J."/>
            <person name="Schmutz J."/>
            <person name="Mitros T."/>
            <person name="Mozaffari S.V."/>
            <person name="Suzuki Y."/>
            <person name="Haramoto Y."/>
            <person name="Yamamoto T.S."/>
            <person name="Takagi C."/>
            <person name="Heald R."/>
            <person name="Miller K."/>
            <person name="Haudenschild C."/>
            <person name="Kitzman J."/>
            <person name="Nakayama T."/>
            <person name="Izutsu Y."/>
            <person name="Robert J."/>
            <person name="Fortriede J."/>
            <person name="Burns K."/>
            <person name="Lotay V."/>
            <person name="Karimi K."/>
            <person name="Yasuoka Y."/>
            <person name="Dichmann D.S."/>
            <person name="Flajnik M.F."/>
            <person name="Houston D.W."/>
            <person name="Shendure J."/>
            <person name="DuPasquier L."/>
            <person name="Vize P.D."/>
            <person name="Zorn A.M."/>
            <person name="Ito M."/>
            <person name="Marcotte E.M."/>
            <person name="Wallingford J.B."/>
            <person name="Ito Y."/>
            <person name="Asashima M."/>
            <person name="Ueno N."/>
            <person name="Matsuda Y."/>
            <person name="Veenstra G.J."/>
            <person name="Fujiyama A."/>
            <person name="Harland R.M."/>
            <person name="Taira M."/>
            <person name="Rokhsar D.S."/>
        </authorList>
    </citation>
    <scope>NUCLEOTIDE SEQUENCE [LARGE SCALE GENOMIC DNA]</scope>
    <source>
        <strain evidence="2">J</strain>
    </source>
</reference>